<feature type="repeat" description="TPR" evidence="8">
    <location>
        <begin position="591"/>
        <end position="624"/>
    </location>
</feature>
<feature type="repeat" description="TPR" evidence="8">
    <location>
        <begin position="843"/>
        <end position="876"/>
    </location>
</feature>
<evidence type="ECO:0000256" key="4">
    <source>
        <dbReference type="ARBA" id="ARBA00022695"/>
    </source>
</evidence>
<dbReference type="GO" id="GO:0016779">
    <property type="term" value="F:nucleotidyltransferase activity"/>
    <property type="evidence" value="ECO:0007669"/>
    <property type="project" value="UniProtKB-KW"/>
</dbReference>
<comment type="catalytic activity">
    <reaction evidence="7 9">
        <text>L-arginyl-[protein] + NAD(+) = N(omega)-(ADP-D-ribosyl)-L-arginyl-[protein] + nicotinamide + H(+)</text>
        <dbReference type="Rhea" id="RHEA:19149"/>
        <dbReference type="Rhea" id="RHEA-COMP:10532"/>
        <dbReference type="Rhea" id="RHEA-COMP:15087"/>
        <dbReference type="ChEBI" id="CHEBI:15378"/>
        <dbReference type="ChEBI" id="CHEBI:17154"/>
        <dbReference type="ChEBI" id="CHEBI:29965"/>
        <dbReference type="ChEBI" id="CHEBI:57540"/>
        <dbReference type="ChEBI" id="CHEBI:142554"/>
        <dbReference type="EC" id="2.4.2.31"/>
    </reaction>
</comment>
<evidence type="ECO:0000256" key="2">
    <source>
        <dbReference type="ARBA" id="ARBA00022676"/>
    </source>
</evidence>
<feature type="repeat" description="TPR" evidence="8">
    <location>
        <begin position="717"/>
        <end position="750"/>
    </location>
</feature>
<keyword evidence="9" id="KW-0521">NADP</keyword>
<sequence length="982" mass="113479">MSESESNQDAPSSVNAFMNTNNTAIISADVSQPRRRMVRNYSLLWLDECMDETNKVCQNNLAQLRTVTNGVNVFKQRDECIDFLTDGSDIKCSLVVEHTMAQQLMSLINDIPQLHGIYIFNDIKSLHEEWTTKWDKIKSVHTNIDDLCQGLQFELKQYNQDSIAMSFVTVNDMESTDNLNQLEPTFMYTQIFKDILLNMQHNEQAIKYFITYCRNNDCVSSTNINRFEEEYNAKLAIWWYTFPSNIYSMLNYALRSMDGDTIINMGFFIHDLHQQIQQLYEQQISAYEKKTFLVYRGQGFVKTDFDKLQRTQGGLISFNNFLSTSKDKEVSISYAHVASTEPDKVGILFIMSIDPCIKSAPFAFIKEESYFNEEDEILFSMHTIFRVNAIKQMDNENQLYQVELQLTSDDDQELRLLTNRIRKEASGDTGWRRLSILLLKIRQFNKAEELCNVILEQTSNERERAFYYNQLGFVHSNQGDYKRAIYYYEQGLEICHKILHSNDPSLATSYNNIGLVYNKMGEYSKALSFHDKALQIQQKILPSNDLDLAASYNSIGVVYNNMGEYSRALSFYVKVPEILKKTLPSNHPDFAQSYNNIGGVYDNMGEYSRALSFYDKALEIRRKTLPSNHPDFAQSYNSIGVVYNNMGEYSRALSFYEKVLEIFKKTLPSNHPDLATSYNNIGGVYDNMGEYSRALSFYEKVLEIFKKTLPSNHLSLATSYNNIGLVYNRMGEYSKALSFHEQGLELKQKSLPSNHPSLGTSYNNIGFVYDKMGEYSKALSFYEQALELKQKSLPLNHPSLATSYSNIGGVYYSMREYSQALSYYEKVLEIFKETLLSNHPHLTSIYNNIGLLYNDMGEYSIALSYYEKALEIQEKTLSSNHPSLAISYNNIGSMYNYMREYSKALLFYEKTLEILQTTLHSNHPNLAGSYNNIGTVYFKIGEYSKALSYYERALNIWQRALPTTHPHLKIVEENIETVKMKL</sequence>
<dbReference type="PANTHER" id="PTHR45641:SF1">
    <property type="entry name" value="AAA+ ATPASE DOMAIN-CONTAINING PROTEIN"/>
    <property type="match status" value="1"/>
</dbReference>
<dbReference type="SMART" id="SM00028">
    <property type="entry name" value="TPR"/>
    <property type="match status" value="12"/>
</dbReference>
<dbReference type="SUPFAM" id="SSF48452">
    <property type="entry name" value="TPR-like"/>
    <property type="match status" value="1"/>
</dbReference>
<dbReference type="Proteomes" id="UP000663881">
    <property type="component" value="Unassembled WGS sequence"/>
</dbReference>
<reference evidence="10" key="1">
    <citation type="submission" date="2021-02" db="EMBL/GenBank/DDBJ databases">
        <authorList>
            <person name="Nowell W R."/>
        </authorList>
    </citation>
    <scope>NUCLEOTIDE SEQUENCE</scope>
</reference>
<evidence type="ECO:0000256" key="7">
    <source>
        <dbReference type="ARBA" id="ARBA00047597"/>
    </source>
</evidence>
<dbReference type="SUPFAM" id="SSF81901">
    <property type="entry name" value="HCP-like"/>
    <property type="match status" value="1"/>
</dbReference>
<evidence type="ECO:0000256" key="9">
    <source>
        <dbReference type="RuleBase" id="RU361228"/>
    </source>
</evidence>
<dbReference type="PRINTS" id="PR00381">
    <property type="entry name" value="KINESINLIGHT"/>
</dbReference>
<dbReference type="PROSITE" id="PS51996">
    <property type="entry name" value="TR_MART"/>
    <property type="match status" value="1"/>
</dbReference>
<dbReference type="Gene3D" id="1.25.40.10">
    <property type="entry name" value="Tetratricopeptide repeat domain"/>
    <property type="match status" value="5"/>
</dbReference>
<evidence type="ECO:0000313" key="11">
    <source>
        <dbReference type="EMBL" id="CAF4007011.1"/>
    </source>
</evidence>
<dbReference type="PROSITE" id="PS50005">
    <property type="entry name" value="TPR"/>
    <property type="match status" value="12"/>
</dbReference>
<evidence type="ECO:0000256" key="1">
    <source>
        <dbReference type="ARBA" id="ARBA00009558"/>
    </source>
</evidence>
<dbReference type="EMBL" id="CAJOAY010003177">
    <property type="protein sequence ID" value="CAF4007011.1"/>
    <property type="molecule type" value="Genomic_DNA"/>
</dbReference>
<accession>A0A813RAX9</accession>
<comment type="caution">
    <text evidence="10">The sequence shown here is derived from an EMBL/GenBank/DDBJ whole genome shotgun (WGS) entry which is preliminary data.</text>
</comment>
<feature type="repeat" description="TPR" evidence="8">
    <location>
        <begin position="801"/>
        <end position="834"/>
    </location>
</feature>
<dbReference type="Pfam" id="PF13374">
    <property type="entry name" value="TPR_10"/>
    <property type="match status" value="2"/>
</dbReference>
<feature type="repeat" description="TPR" evidence="8">
    <location>
        <begin position="465"/>
        <end position="498"/>
    </location>
</feature>
<feature type="repeat" description="TPR" evidence="8">
    <location>
        <begin position="549"/>
        <end position="582"/>
    </location>
</feature>
<dbReference type="Gene3D" id="3.90.176.10">
    <property type="entry name" value="Toxin ADP-ribosyltransferase, Chain A, domain 1"/>
    <property type="match status" value="1"/>
</dbReference>
<keyword evidence="4" id="KW-0548">Nucleotidyltransferase</keyword>
<organism evidence="10 12">
    <name type="scientific">Adineta steineri</name>
    <dbReference type="NCBI Taxonomy" id="433720"/>
    <lineage>
        <taxon>Eukaryota</taxon>
        <taxon>Metazoa</taxon>
        <taxon>Spiralia</taxon>
        <taxon>Gnathifera</taxon>
        <taxon>Rotifera</taxon>
        <taxon>Eurotatoria</taxon>
        <taxon>Bdelloidea</taxon>
        <taxon>Adinetida</taxon>
        <taxon>Adinetidae</taxon>
        <taxon>Adineta</taxon>
    </lineage>
</organism>
<feature type="repeat" description="TPR" evidence="8">
    <location>
        <begin position="927"/>
        <end position="960"/>
    </location>
</feature>
<feature type="repeat" description="TPR" evidence="8">
    <location>
        <begin position="885"/>
        <end position="918"/>
    </location>
</feature>
<feature type="repeat" description="TPR" evidence="8">
    <location>
        <begin position="675"/>
        <end position="708"/>
    </location>
</feature>
<feature type="repeat" description="TPR" evidence="8">
    <location>
        <begin position="507"/>
        <end position="540"/>
    </location>
</feature>
<dbReference type="EC" id="2.4.2.31" evidence="9"/>
<feature type="repeat" description="TPR" evidence="8">
    <location>
        <begin position="633"/>
        <end position="666"/>
    </location>
</feature>
<dbReference type="Pfam" id="PF13424">
    <property type="entry name" value="TPR_12"/>
    <property type="match status" value="5"/>
</dbReference>
<comment type="similarity">
    <text evidence="1 9">Belongs to the Arg-specific ADP-ribosyltransferase family.</text>
</comment>
<dbReference type="InterPro" id="IPR019734">
    <property type="entry name" value="TPR_rpt"/>
</dbReference>
<evidence type="ECO:0000313" key="10">
    <source>
        <dbReference type="EMBL" id="CAF0778897.1"/>
    </source>
</evidence>
<dbReference type="PROSITE" id="PS50293">
    <property type="entry name" value="TPR_REGION"/>
    <property type="match status" value="9"/>
</dbReference>
<evidence type="ECO:0000256" key="3">
    <source>
        <dbReference type="ARBA" id="ARBA00022679"/>
    </source>
</evidence>
<dbReference type="OrthoDB" id="19588at2759"/>
<feature type="repeat" description="TPR" evidence="8">
    <location>
        <begin position="759"/>
        <end position="792"/>
    </location>
</feature>
<dbReference type="Pfam" id="PF01129">
    <property type="entry name" value="ART"/>
    <property type="match status" value="1"/>
</dbReference>
<keyword evidence="9" id="KW-0520">NAD</keyword>
<keyword evidence="2 9" id="KW-0328">Glycosyltransferase</keyword>
<dbReference type="SUPFAM" id="SSF56399">
    <property type="entry name" value="ADP-ribosylation"/>
    <property type="match status" value="1"/>
</dbReference>
<gene>
    <name evidence="11" type="ORF">OKA104_LOCUS30132</name>
    <name evidence="10" type="ORF">VCS650_LOCUS2813</name>
</gene>
<evidence type="ECO:0000256" key="5">
    <source>
        <dbReference type="ARBA" id="ARBA00022737"/>
    </source>
</evidence>
<keyword evidence="5" id="KW-0677">Repeat</keyword>
<dbReference type="AlphaFoldDB" id="A0A813RAX9"/>
<dbReference type="Proteomes" id="UP000663891">
    <property type="component" value="Unassembled WGS sequence"/>
</dbReference>
<proteinExistence type="inferred from homology"/>
<keyword evidence="3 9" id="KW-0808">Transferase</keyword>
<dbReference type="InterPro" id="IPR000768">
    <property type="entry name" value="ART"/>
</dbReference>
<evidence type="ECO:0000256" key="6">
    <source>
        <dbReference type="ARBA" id="ARBA00022803"/>
    </source>
</evidence>
<protein>
    <recommendedName>
        <fullName evidence="9">NAD(P)(+)--arginine ADP-ribosyltransferase</fullName>
        <ecNumber evidence="9">2.4.2.31</ecNumber>
    </recommendedName>
    <alternativeName>
        <fullName evidence="9">Mono(ADP-ribosyl)transferase</fullName>
    </alternativeName>
</protein>
<dbReference type="PANTHER" id="PTHR45641">
    <property type="entry name" value="TETRATRICOPEPTIDE REPEAT PROTEIN (AFU_ORTHOLOGUE AFUA_6G03870)"/>
    <property type="match status" value="1"/>
</dbReference>
<evidence type="ECO:0000313" key="12">
    <source>
        <dbReference type="Proteomes" id="UP000663891"/>
    </source>
</evidence>
<name>A0A813RAX9_9BILA</name>
<dbReference type="InterPro" id="IPR011990">
    <property type="entry name" value="TPR-like_helical_dom_sf"/>
</dbReference>
<evidence type="ECO:0000256" key="8">
    <source>
        <dbReference type="PROSITE-ProRule" id="PRU00339"/>
    </source>
</evidence>
<keyword evidence="6 8" id="KW-0802">TPR repeat</keyword>
<dbReference type="EMBL" id="CAJNON010000014">
    <property type="protein sequence ID" value="CAF0778897.1"/>
    <property type="molecule type" value="Genomic_DNA"/>
</dbReference>
<dbReference type="GO" id="GO:0106274">
    <property type="term" value="F:NAD+-protein-arginine ADP-ribosyltransferase activity"/>
    <property type="evidence" value="ECO:0007669"/>
    <property type="project" value="UniProtKB-EC"/>
</dbReference>